<accession>A0AAN0MGQ9</accession>
<keyword evidence="1" id="KW-0732">Signal</keyword>
<dbReference type="AlphaFoldDB" id="A0AAN0MGQ9"/>
<dbReference type="EMBL" id="CP151767">
    <property type="protein sequence ID" value="WZU67916.1"/>
    <property type="molecule type" value="Genomic_DNA"/>
</dbReference>
<evidence type="ECO:0000256" key="1">
    <source>
        <dbReference type="SAM" id="SignalP"/>
    </source>
</evidence>
<feature type="signal peptide" evidence="1">
    <location>
        <begin position="1"/>
        <end position="19"/>
    </location>
</feature>
<dbReference type="Pfam" id="PF01963">
    <property type="entry name" value="TraB_PrgY_gumN"/>
    <property type="match status" value="1"/>
</dbReference>
<dbReference type="CDD" id="cd14789">
    <property type="entry name" value="Tiki"/>
    <property type="match status" value="1"/>
</dbReference>
<feature type="chain" id="PRO_5042995090" evidence="1">
    <location>
        <begin position="20"/>
        <end position="333"/>
    </location>
</feature>
<dbReference type="PANTHER" id="PTHR40590:SF1">
    <property type="entry name" value="CYTOPLASMIC PROTEIN"/>
    <property type="match status" value="1"/>
</dbReference>
<dbReference type="KEGG" id="yrh:AABB31_02860"/>
<protein>
    <submittedName>
        <fullName evidence="2">TraB/GumN family protein</fullName>
    </submittedName>
</protein>
<dbReference type="PANTHER" id="PTHR40590">
    <property type="entry name" value="CYTOPLASMIC PROTEIN-RELATED"/>
    <property type="match status" value="1"/>
</dbReference>
<sequence length="333" mass="36485">MFLRAASFALCLFGLPAAAQCVGDGYLDQLDAAERASLDAAAAQTPFGQGLVWDATKDGKRALLIGTMHIYDPRLEAIRDQVKSRVQGTDLLLVEATSDQEVELQNLIVTDPGILFITEGPTLPELLDDETWEAIADAASARSIPGFMASKMQPWYLSMMLSIPPCAMQDLTQGNRGLDHMIMQDAAAAGVPMQSLESVMTLFEIFQQDPMDEQIDMLRVNILAPEQQRQMFVSMLDRYFDGDIATLWEMSRLAISQTPGMSADEASALFTQTENALLIDRNRNWMPVIGDAVDQHDDVVIAVGAAHLMGVEGLLQFLSDDGWTLDQLPSTSP</sequence>
<name>A0AAN0MGQ9_9RHOB</name>
<evidence type="ECO:0000313" key="3">
    <source>
        <dbReference type="Proteomes" id="UP001470809"/>
    </source>
</evidence>
<dbReference type="InterPro" id="IPR047111">
    <property type="entry name" value="YbaP-like"/>
</dbReference>
<dbReference type="RefSeq" id="WP_342077210.1">
    <property type="nucleotide sequence ID" value="NZ_CP151767.2"/>
</dbReference>
<proteinExistence type="predicted"/>
<evidence type="ECO:0000313" key="2">
    <source>
        <dbReference type="EMBL" id="WZU67916.1"/>
    </source>
</evidence>
<dbReference type="Proteomes" id="UP001470809">
    <property type="component" value="Chromosome"/>
</dbReference>
<organism evidence="2 3">
    <name type="scientific">Yoonia rhodophyticola</name>
    <dbReference type="NCBI Taxonomy" id="3137370"/>
    <lineage>
        <taxon>Bacteria</taxon>
        <taxon>Pseudomonadati</taxon>
        <taxon>Pseudomonadota</taxon>
        <taxon>Alphaproteobacteria</taxon>
        <taxon>Rhodobacterales</taxon>
        <taxon>Paracoccaceae</taxon>
        <taxon>Yoonia</taxon>
    </lineage>
</organism>
<keyword evidence="3" id="KW-1185">Reference proteome</keyword>
<reference evidence="3" key="1">
    <citation type="submission" date="2024-04" db="EMBL/GenBank/DDBJ databases">
        <title>Phylogenomic analyses of a clade within the roseobacter group suggest taxonomic reassignments of species of the genera Aestuariivita, Citreicella, Loktanella, Nautella, Pelagibaca, Ruegeria, Thalassobius, Thiobacimonas and Tropicibacter, and the proposal o.</title>
        <authorList>
            <person name="Jeon C.O."/>
        </authorList>
    </citation>
    <scope>NUCLEOTIDE SEQUENCE [LARGE SCALE GENOMIC DNA]</scope>
    <source>
        <strain evidence="3">SS1-5</strain>
    </source>
</reference>
<reference evidence="2 3" key="2">
    <citation type="submission" date="2024-08" db="EMBL/GenBank/DDBJ databases">
        <title>Phylogenomic analyses of a clade within the roseobacter group suggest taxonomic reassignments of species of the genera Aestuariivita, Citreicella, Loktanella, Nautella, Pelagibaca, Ruegeria, Thalassobius, Thiobacimonas and Tropicibacter, and the proposal o.</title>
        <authorList>
            <person name="Jeon C.O."/>
        </authorList>
    </citation>
    <scope>NUCLEOTIDE SEQUENCE [LARGE SCALE GENOMIC DNA]</scope>
    <source>
        <strain evidence="2 3">SS1-5</strain>
    </source>
</reference>
<gene>
    <name evidence="2" type="ORF">AABB31_02860</name>
</gene>
<dbReference type="InterPro" id="IPR002816">
    <property type="entry name" value="TraB/PrgY/GumN_fam"/>
</dbReference>